<reference evidence="10" key="1">
    <citation type="submission" date="2018-06" db="EMBL/GenBank/DDBJ databases">
        <title>Genome assembly of Danube salmon.</title>
        <authorList>
            <person name="Macqueen D.J."/>
            <person name="Gundappa M.K."/>
        </authorList>
    </citation>
    <scope>NUCLEOTIDE SEQUENCE [LARGE SCALE GENOMIC DNA]</scope>
</reference>
<evidence type="ECO:0000256" key="7">
    <source>
        <dbReference type="SAM" id="Phobius"/>
    </source>
</evidence>
<keyword evidence="4" id="KW-0677">Repeat</keyword>
<dbReference type="GO" id="GO:0005886">
    <property type="term" value="C:plasma membrane"/>
    <property type="evidence" value="ECO:0007669"/>
    <property type="project" value="TreeGrafter"/>
</dbReference>
<evidence type="ECO:0000256" key="5">
    <source>
        <dbReference type="ARBA" id="ARBA00023004"/>
    </source>
</evidence>
<evidence type="ECO:0000313" key="9">
    <source>
        <dbReference type="Ensembl" id="ENSHHUP00000007322.1"/>
    </source>
</evidence>
<organism evidence="9 10">
    <name type="scientific">Hucho hucho</name>
    <name type="common">huchen</name>
    <dbReference type="NCBI Taxonomy" id="62062"/>
    <lineage>
        <taxon>Eukaryota</taxon>
        <taxon>Metazoa</taxon>
        <taxon>Chordata</taxon>
        <taxon>Craniata</taxon>
        <taxon>Vertebrata</taxon>
        <taxon>Euteleostomi</taxon>
        <taxon>Actinopterygii</taxon>
        <taxon>Neopterygii</taxon>
        <taxon>Teleostei</taxon>
        <taxon>Protacanthopterygii</taxon>
        <taxon>Salmoniformes</taxon>
        <taxon>Salmonidae</taxon>
        <taxon>Salmoninae</taxon>
        <taxon>Hucho</taxon>
    </lineage>
</organism>
<evidence type="ECO:0000256" key="4">
    <source>
        <dbReference type="ARBA" id="ARBA00022737"/>
    </source>
</evidence>
<dbReference type="GeneTree" id="ENSGT00940000156055"/>
<dbReference type="AlphaFoldDB" id="A0A4W5JUH2"/>
<dbReference type="PROSITE" id="PS00207">
    <property type="entry name" value="TRANSFERRIN_LIKE_3"/>
    <property type="match status" value="1"/>
</dbReference>
<dbReference type="Gene3D" id="3.40.190.10">
    <property type="entry name" value="Periplasmic binding protein-like II"/>
    <property type="match status" value="1"/>
</dbReference>
<dbReference type="Pfam" id="PF00405">
    <property type="entry name" value="Transferrin"/>
    <property type="match status" value="1"/>
</dbReference>
<keyword evidence="2" id="KW-0410">Iron transport</keyword>
<evidence type="ECO:0000256" key="1">
    <source>
        <dbReference type="ARBA" id="ARBA00022448"/>
    </source>
</evidence>
<protein>
    <recommendedName>
        <fullName evidence="8">Transferrin-like domain-containing protein</fullName>
    </recommendedName>
</protein>
<dbReference type="Ensembl" id="ENSHHUT00000007542.1">
    <property type="protein sequence ID" value="ENSHHUP00000007322.1"/>
    <property type="gene ID" value="ENSHHUG00000004508.1"/>
</dbReference>
<dbReference type="SMART" id="SM00094">
    <property type="entry name" value="TR_FER"/>
    <property type="match status" value="1"/>
</dbReference>
<sequence length="181" mass="20268">MNLNSSLFLLYTLYGSLYLWLSVSENKVFNSLLSIYPSFPVGSGPVWAKDLKSSDFELLCQDGTTQPVSKFLECHLAKVPAHAVITRPETRKEVVSILLEQQARFGSTGSDSSFKMFQSGSGSNLLFKDSTKCLQEIPRDTKFQDFLGKEYMVAMESLRTCSNSTSDLELSCTFHSCQKKE</sequence>
<evidence type="ECO:0000313" key="10">
    <source>
        <dbReference type="Proteomes" id="UP000314982"/>
    </source>
</evidence>
<keyword evidence="6" id="KW-0406">Ion transport</keyword>
<dbReference type="STRING" id="62062.ENSHHUP00000007322"/>
<dbReference type="PANTHER" id="PTHR11485">
    <property type="entry name" value="TRANSFERRIN"/>
    <property type="match status" value="1"/>
</dbReference>
<evidence type="ECO:0000259" key="8">
    <source>
        <dbReference type="PROSITE" id="PS51408"/>
    </source>
</evidence>
<dbReference type="PROSITE" id="PS51408">
    <property type="entry name" value="TRANSFERRIN_LIKE_4"/>
    <property type="match status" value="1"/>
</dbReference>
<accession>A0A4W5JUH2</accession>
<name>A0A4W5JUH2_9TELE</name>
<dbReference type="GO" id="GO:0055037">
    <property type="term" value="C:recycling endosome"/>
    <property type="evidence" value="ECO:0007669"/>
    <property type="project" value="TreeGrafter"/>
</dbReference>
<dbReference type="GO" id="GO:0006826">
    <property type="term" value="P:iron ion transport"/>
    <property type="evidence" value="ECO:0007669"/>
    <property type="project" value="UniProtKB-KW"/>
</dbReference>
<dbReference type="InterPro" id="IPR001156">
    <property type="entry name" value="Transferrin-like_dom"/>
</dbReference>
<dbReference type="InterPro" id="IPR018195">
    <property type="entry name" value="Transferrin_Fe_BS"/>
</dbReference>
<feature type="domain" description="Transferrin-like" evidence="8">
    <location>
        <begin position="1"/>
        <end position="160"/>
    </location>
</feature>
<dbReference type="PANTHER" id="PTHR11485:SF31">
    <property type="entry name" value="SEROTRANSFERRIN"/>
    <property type="match status" value="1"/>
</dbReference>
<keyword evidence="7" id="KW-1133">Transmembrane helix</keyword>
<dbReference type="Proteomes" id="UP000314982">
    <property type="component" value="Unassembled WGS sequence"/>
</dbReference>
<keyword evidence="7" id="KW-0472">Membrane</keyword>
<proteinExistence type="predicted"/>
<keyword evidence="5" id="KW-0408">Iron</keyword>
<dbReference type="GO" id="GO:0019731">
    <property type="term" value="P:antibacterial humoral response"/>
    <property type="evidence" value="ECO:0007669"/>
    <property type="project" value="TreeGrafter"/>
</dbReference>
<dbReference type="GO" id="GO:0005615">
    <property type="term" value="C:extracellular space"/>
    <property type="evidence" value="ECO:0007669"/>
    <property type="project" value="TreeGrafter"/>
</dbReference>
<keyword evidence="10" id="KW-1185">Reference proteome</keyword>
<reference evidence="9" key="2">
    <citation type="submission" date="2025-08" db="UniProtKB">
        <authorList>
            <consortium name="Ensembl"/>
        </authorList>
    </citation>
    <scope>IDENTIFICATION</scope>
</reference>
<reference evidence="9" key="3">
    <citation type="submission" date="2025-09" db="UniProtKB">
        <authorList>
            <consortium name="Ensembl"/>
        </authorList>
    </citation>
    <scope>IDENTIFICATION</scope>
</reference>
<keyword evidence="1" id="KW-0813">Transport</keyword>
<dbReference type="SUPFAM" id="SSF53850">
    <property type="entry name" value="Periplasmic binding protein-like II"/>
    <property type="match status" value="1"/>
</dbReference>
<evidence type="ECO:0000256" key="2">
    <source>
        <dbReference type="ARBA" id="ARBA00022496"/>
    </source>
</evidence>
<evidence type="ECO:0000256" key="3">
    <source>
        <dbReference type="ARBA" id="ARBA00022723"/>
    </source>
</evidence>
<dbReference type="PRINTS" id="PR00422">
    <property type="entry name" value="TRANSFERRIN"/>
</dbReference>
<feature type="transmembrane region" description="Helical" evidence="7">
    <location>
        <begin position="6"/>
        <end position="23"/>
    </location>
</feature>
<dbReference type="GO" id="GO:0046872">
    <property type="term" value="F:metal ion binding"/>
    <property type="evidence" value="ECO:0007669"/>
    <property type="project" value="UniProtKB-KW"/>
</dbReference>
<keyword evidence="3" id="KW-0479">Metal-binding</keyword>
<dbReference type="GO" id="GO:0005769">
    <property type="term" value="C:early endosome"/>
    <property type="evidence" value="ECO:0007669"/>
    <property type="project" value="TreeGrafter"/>
</dbReference>
<evidence type="ECO:0000256" key="6">
    <source>
        <dbReference type="ARBA" id="ARBA00023065"/>
    </source>
</evidence>
<keyword evidence="7" id="KW-0812">Transmembrane</keyword>